<dbReference type="EMBL" id="JANIBC010000020">
    <property type="protein sequence ID" value="MCQ8186500.1"/>
    <property type="molecule type" value="Genomic_DNA"/>
</dbReference>
<protein>
    <submittedName>
        <fullName evidence="10">Type II secretion system F family protein</fullName>
    </submittedName>
</protein>
<dbReference type="PANTHER" id="PTHR30012:SF0">
    <property type="entry name" value="TYPE II SECRETION SYSTEM PROTEIN F-RELATED"/>
    <property type="match status" value="1"/>
</dbReference>
<comment type="caution">
    <text evidence="10">The sequence shown here is derived from an EMBL/GenBank/DDBJ whole genome shotgun (WGS) entry which is preliminary data.</text>
</comment>
<organism evidence="10 11">
    <name type="scientific">Parvularcula maris</name>
    <dbReference type="NCBI Taxonomy" id="2965077"/>
    <lineage>
        <taxon>Bacteria</taxon>
        <taxon>Pseudomonadati</taxon>
        <taxon>Pseudomonadota</taxon>
        <taxon>Alphaproteobacteria</taxon>
        <taxon>Parvularculales</taxon>
        <taxon>Parvularculaceae</taxon>
        <taxon>Parvularcula</taxon>
    </lineage>
</organism>
<dbReference type="FunFam" id="1.20.81.30:FF:000001">
    <property type="entry name" value="Type II secretion system protein F"/>
    <property type="match status" value="1"/>
</dbReference>
<evidence type="ECO:0000256" key="3">
    <source>
        <dbReference type="ARBA" id="ARBA00022475"/>
    </source>
</evidence>
<dbReference type="Pfam" id="PF00482">
    <property type="entry name" value="T2SSF"/>
    <property type="match status" value="2"/>
</dbReference>
<dbReference type="Gene3D" id="1.20.81.30">
    <property type="entry name" value="Type II secretion system (T2SS), domain F"/>
    <property type="match status" value="2"/>
</dbReference>
<dbReference type="Proteomes" id="UP001142610">
    <property type="component" value="Unassembled WGS sequence"/>
</dbReference>
<evidence type="ECO:0000256" key="5">
    <source>
        <dbReference type="ARBA" id="ARBA00022692"/>
    </source>
</evidence>
<keyword evidence="7 8" id="KW-0472">Membrane</keyword>
<dbReference type="InterPro" id="IPR018076">
    <property type="entry name" value="T2SS_GspF_dom"/>
</dbReference>
<gene>
    <name evidence="10" type="ORF">NOG11_14045</name>
</gene>
<evidence type="ECO:0000259" key="9">
    <source>
        <dbReference type="Pfam" id="PF00482"/>
    </source>
</evidence>
<keyword evidence="11" id="KW-1185">Reference proteome</keyword>
<dbReference type="PANTHER" id="PTHR30012">
    <property type="entry name" value="GENERAL SECRETION PATHWAY PROTEIN"/>
    <property type="match status" value="1"/>
</dbReference>
<name>A0A9X2LB80_9PROT</name>
<feature type="transmembrane region" description="Helical" evidence="8">
    <location>
        <begin position="171"/>
        <end position="194"/>
    </location>
</feature>
<feature type="transmembrane region" description="Helical" evidence="8">
    <location>
        <begin position="376"/>
        <end position="399"/>
    </location>
</feature>
<evidence type="ECO:0000256" key="8">
    <source>
        <dbReference type="SAM" id="Phobius"/>
    </source>
</evidence>
<keyword evidence="3" id="KW-1003">Cell membrane</keyword>
<evidence type="ECO:0000256" key="4">
    <source>
        <dbReference type="ARBA" id="ARBA00022519"/>
    </source>
</evidence>
<evidence type="ECO:0000313" key="10">
    <source>
        <dbReference type="EMBL" id="MCQ8186500.1"/>
    </source>
</evidence>
<sequence length="404" mass="42656">MPEFAYKAVTRSGEPVAGTVAARDRDHAFSLVVEKGELPTTIGSATAPKSPRAGGSRFKLQRTSLTDDRAQFTGQLAALIGAGVPLSKALPLARRMTSHPALSAALEESEAGLEGGQALSAALSRHEALFSPLYIGLVRSGESSGQLAEVLTELGRYLVRMNQIARSAVTALIYPIILVIVTVLAVVGLLLFVLPEFEALLEGVPDLAWHTDFLFSLSRGLREHGIIVLIAAAALAGLVGLLWRSDWARGVRRDLTYRLPIAGNLAHLLALSRFSFTLSLCAKGGLPLLSSVALSRDVAGGPYAPALDRIAGELKGGSSLSSAIREEPVFPERIAQTVEVGEALGQLGDIFAYMSERYEAEFDEALKRVLALLEPCLILILGVMVGGVVGSVLVAVFAAQSGVL</sequence>
<feature type="domain" description="Type II secretion system protein GspF" evidence="9">
    <location>
        <begin position="72"/>
        <end position="195"/>
    </location>
</feature>
<keyword evidence="5 8" id="KW-0812">Transmembrane</keyword>
<dbReference type="AlphaFoldDB" id="A0A9X2LB80"/>
<evidence type="ECO:0000313" key="11">
    <source>
        <dbReference type="Proteomes" id="UP001142610"/>
    </source>
</evidence>
<comment type="subcellular location">
    <subcellularLocation>
        <location evidence="1">Cell inner membrane</location>
        <topology evidence="1">Multi-pass membrane protein</topology>
    </subcellularLocation>
</comment>
<keyword evidence="6 8" id="KW-1133">Transmembrane helix</keyword>
<accession>A0A9X2LB80</accession>
<comment type="similarity">
    <text evidence="2">Belongs to the GSP F family.</text>
</comment>
<proteinExistence type="inferred from homology"/>
<dbReference type="PRINTS" id="PR00812">
    <property type="entry name" value="BCTERIALGSPF"/>
</dbReference>
<reference evidence="10" key="1">
    <citation type="submission" date="2022-07" db="EMBL/GenBank/DDBJ databases">
        <title>Parvularcula maris sp. nov., an algicidal bacterium isolated from seawater.</title>
        <authorList>
            <person name="Li F."/>
        </authorList>
    </citation>
    <scope>NUCLEOTIDE SEQUENCE</scope>
    <source>
        <strain evidence="10">BGMRC 0090</strain>
    </source>
</reference>
<evidence type="ECO:0000256" key="2">
    <source>
        <dbReference type="ARBA" id="ARBA00005745"/>
    </source>
</evidence>
<dbReference type="RefSeq" id="WP_256620425.1">
    <property type="nucleotide sequence ID" value="NZ_JANIBC010000020.1"/>
</dbReference>
<dbReference type="GO" id="GO:0005886">
    <property type="term" value="C:plasma membrane"/>
    <property type="evidence" value="ECO:0007669"/>
    <property type="project" value="UniProtKB-SubCell"/>
</dbReference>
<feature type="transmembrane region" description="Helical" evidence="8">
    <location>
        <begin position="224"/>
        <end position="243"/>
    </location>
</feature>
<dbReference type="InterPro" id="IPR003004">
    <property type="entry name" value="GspF/PilC"/>
</dbReference>
<dbReference type="InterPro" id="IPR042094">
    <property type="entry name" value="T2SS_GspF_sf"/>
</dbReference>
<evidence type="ECO:0000256" key="6">
    <source>
        <dbReference type="ARBA" id="ARBA00022989"/>
    </source>
</evidence>
<keyword evidence="4" id="KW-0997">Cell inner membrane</keyword>
<evidence type="ECO:0000256" key="7">
    <source>
        <dbReference type="ARBA" id="ARBA00023136"/>
    </source>
</evidence>
<evidence type="ECO:0000256" key="1">
    <source>
        <dbReference type="ARBA" id="ARBA00004429"/>
    </source>
</evidence>
<feature type="domain" description="Type II secretion system protein GspF" evidence="9">
    <location>
        <begin position="274"/>
        <end position="394"/>
    </location>
</feature>